<comment type="caution">
    <text evidence="1">The sequence shown here is derived from an EMBL/GenBank/DDBJ whole genome shotgun (WGS) entry which is preliminary data.</text>
</comment>
<sequence>MVGAAGADVGRVALAGRPVARLFRE</sequence>
<evidence type="ECO:0000313" key="1">
    <source>
        <dbReference type="EMBL" id="ELP67316.1"/>
    </source>
</evidence>
<proteinExistence type="predicted"/>
<dbReference type="EMBL" id="AEJB01000293">
    <property type="protein sequence ID" value="ELP67316.1"/>
    <property type="molecule type" value="Genomic_DNA"/>
</dbReference>
<dbReference type="Proteomes" id="UP000010931">
    <property type="component" value="Unassembled WGS sequence"/>
</dbReference>
<keyword evidence="2" id="KW-1185">Reference proteome</keyword>
<reference evidence="1 2" key="1">
    <citation type="journal article" date="2011" name="Plasmid">
        <title>Streptomyces turgidiscabies Car8 contains a modular pathogenicity island that shares virulence genes with other actinobacterial plant pathogens.</title>
        <authorList>
            <person name="Huguet-Tapia J.C."/>
            <person name="Badger J.H."/>
            <person name="Loria R."/>
            <person name="Pettis G.S."/>
        </authorList>
    </citation>
    <scope>NUCLEOTIDE SEQUENCE [LARGE SCALE GENOMIC DNA]</scope>
    <source>
        <strain evidence="1 2">Car8</strain>
    </source>
</reference>
<evidence type="ECO:0000313" key="2">
    <source>
        <dbReference type="Proteomes" id="UP000010931"/>
    </source>
</evidence>
<dbReference type="AlphaFoldDB" id="L7F8F4"/>
<protein>
    <submittedName>
        <fullName evidence="1">Uncharacterized protein</fullName>
    </submittedName>
</protein>
<accession>L7F8F4</accession>
<gene>
    <name evidence="1" type="ORF">STRTUCAR8_06632</name>
</gene>
<organism evidence="1 2">
    <name type="scientific">Streptomyces turgidiscabies (strain Car8)</name>
    <dbReference type="NCBI Taxonomy" id="698760"/>
    <lineage>
        <taxon>Bacteria</taxon>
        <taxon>Bacillati</taxon>
        <taxon>Actinomycetota</taxon>
        <taxon>Actinomycetes</taxon>
        <taxon>Kitasatosporales</taxon>
        <taxon>Streptomycetaceae</taxon>
        <taxon>Streptomyces</taxon>
    </lineage>
</organism>
<name>L7F8F4_STRT8</name>
<feature type="non-terminal residue" evidence="1">
    <location>
        <position position="25"/>
    </location>
</feature>